<proteinExistence type="predicted"/>
<gene>
    <name evidence="1" type="ORF">LA5096_00047</name>
</gene>
<evidence type="ECO:0000313" key="1">
    <source>
        <dbReference type="EMBL" id="CTQ63588.1"/>
    </source>
</evidence>
<accession>A0A0M6ZLF3</accession>
<dbReference type="EMBL" id="CXWC01000001">
    <property type="protein sequence ID" value="CTQ63588.1"/>
    <property type="molecule type" value="Genomic_DNA"/>
</dbReference>
<sequence>MLACEIHHLGYLGLCDFIGKNPTFADTMMMNMKHDTGRFFPVLLEKALHYMDDKLHGSVVIIQQQHTIEVGPLGNRFGSGSDNSSGVTTVIVLI</sequence>
<dbReference type="Proteomes" id="UP000049983">
    <property type="component" value="Unassembled WGS sequence"/>
</dbReference>
<protein>
    <submittedName>
        <fullName evidence="1">Uncharacterized protein</fullName>
    </submittedName>
</protein>
<reference evidence="2" key="1">
    <citation type="submission" date="2015-07" db="EMBL/GenBank/DDBJ databases">
        <authorList>
            <person name="Rodrigo-Torres Lidia"/>
            <person name="Arahal R.David."/>
        </authorList>
    </citation>
    <scope>NUCLEOTIDE SEQUENCE [LARGE SCALE GENOMIC DNA]</scope>
    <source>
        <strain evidence="2">CECT 5096</strain>
    </source>
</reference>
<keyword evidence="2" id="KW-1185">Reference proteome</keyword>
<dbReference type="AlphaFoldDB" id="A0A0M6ZLF3"/>
<organism evidence="1 2">
    <name type="scientific">Roseibium album</name>
    <dbReference type="NCBI Taxonomy" id="311410"/>
    <lineage>
        <taxon>Bacteria</taxon>
        <taxon>Pseudomonadati</taxon>
        <taxon>Pseudomonadota</taxon>
        <taxon>Alphaproteobacteria</taxon>
        <taxon>Hyphomicrobiales</taxon>
        <taxon>Stappiaceae</taxon>
        <taxon>Roseibium</taxon>
    </lineage>
</organism>
<evidence type="ECO:0000313" key="2">
    <source>
        <dbReference type="Proteomes" id="UP000049983"/>
    </source>
</evidence>
<name>A0A0M6ZLF3_9HYPH</name>